<protein>
    <submittedName>
        <fullName evidence="2">E3 ubiquitin-protein ligase makorin</fullName>
    </submittedName>
</protein>
<name>A0A1R3IEY2_9ROSI</name>
<keyword evidence="1" id="KW-0812">Transmembrane</keyword>
<keyword evidence="1" id="KW-0472">Membrane</keyword>
<organism evidence="2 3">
    <name type="scientific">Corchorus olitorius</name>
    <dbReference type="NCBI Taxonomy" id="93759"/>
    <lineage>
        <taxon>Eukaryota</taxon>
        <taxon>Viridiplantae</taxon>
        <taxon>Streptophyta</taxon>
        <taxon>Embryophyta</taxon>
        <taxon>Tracheophyta</taxon>
        <taxon>Spermatophyta</taxon>
        <taxon>Magnoliopsida</taxon>
        <taxon>eudicotyledons</taxon>
        <taxon>Gunneridae</taxon>
        <taxon>Pentapetalae</taxon>
        <taxon>rosids</taxon>
        <taxon>malvids</taxon>
        <taxon>Malvales</taxon>
        <taxon>Malvaceae</taxon>
        <taxon>Grewioideae</taxon>
        <taxon>Apeibeae</taxon>
        <taxon>Corchorus</taxon>
    </lineage>
</organism>
<keyword evidence="3" id="KW-1185">Reference proteome</keyword>
<keyword evidence="1" id="KW-1133">Transmembrane helix</keyword>
<reference evidence="3" key="1">
    <citation type="submission" date="2013-09" db="EMBL/GenBank/DDBJ databases">
        <title>Corchorus olitorius genome sequencing.</title>
        <authorList>
            <person name="Alam M."/>
            <person name="Haque M.S."/>
            <person name="Islam M.S."/>
            <person name="Emdad E.M."/>
            <person name="Islam M.M."/>
            <person name="Ahmed B."/>
            <person name="Halim A."/>
            <person name="Hossen Q.M.M."/>
            <person name="Hossain M.Z."/>
            <person name="Ahmed R."/>
            <person name="Khan M.M."/>
            <person name="Islam R."/>
            <person name="Rashid M.M."/>
            <person name="Khan S.A."/>
            <person name="Rahman M.S."/>
            <person name="Alam M."/>
            <person name="Yahiya A.S."/>
            <person name="Khan M.S."/>
            <person name="Azam M.S."/>
            <person name="Haque T."/>
            <person name="Lashkar M.Z.H."/>
            <person name="Akhand A.I."/>
            <person name="Morshed G."/>
            <person name="Roy S."/>
            <person name="Uddin K.S."/>
            <person name="Rabeya T."/>
            <person name="Hossain A.S."/>
            <person name="Chowdhury A."/>
            <person name="Snigdha A.R."/>
            <person name="Mortoza M.S."/>
            <person name="Matin S.A."/>
            <person name="Hoque S.M.E."/>
            <person name="Islam M.K."/>
            <person name="Roy D.K."/>
            <person name="Haider R."/>
            <person name="Moosa M.M."/>
            <person name="Elias S.M."/>
            <person name="Hasan A.M."/>
            <person name="Jahan S."/>
            <person name="Shafiuddin M."/>
            <person name="Mahmood N."/>
            <person name="Shommy N.S."/>
        </authorList>
    </citation>
    <scope>NUCLEOTIDE SEQUENCE [LARGE SCALE GENOMIC DNA]</scope>
    <source>
        <strain evidence="3">cv. O-4</strain>
    </source>
</reference>
<comment type="caution">
    <text evidence="2">The sequence shown here is derived from an EMBL/GenBank/DDBJ whole genome shotgun (WGS) entry which is preliminary data.</text>
</comment>
<dbReference type="AlphaFoldDB" id="A0A1R3IEY2"/>
<evidence type="ECO:0000256" key="1">
    <source>
        <dbReference type="SAM" id="Phobius"/>
    </source>
</evidence>
<feature type="transmembrane region" description="Helical" evidence="1">
    <location>
        <begin position="32"/>
        <end position="55"/>
    </location>
</feature>
<dbReference type="EMBL" id="AWUE01018340">
    <property type="protein sequence ID" value="OMO81127.1"/>
    <property type="molecule type" value="Genomic_DNA"/>
</dbReference>
<accession>A0A1R3IEY2</accession>
<sequence length="80" mass="8980">MLTQRFIWVNKGVKLWSINGSDLLGWSSFTHLLASSLSMLAQVIAMFLILASFFFKACLNGEHCEVSKDLNVLPSNIEVF</sequence>
<gene>
    <name evidence="2" type="ORF">COLO4_23743</name>
</gene>
<proteinExistence type="predicted"/>
<dbReference type="Proteomes" id="UP000187203">
    <property type="component" value="Unassembled WGS sequence"/>
</dbReference>
<evidence type="ECO:0000313" key="3">
    <source>
        <dbReference type="Proteomes" id="UP000187203"/>
    </source>
</evidence>
<evidence type="ECO:0000313" key="2">
    <source>
        <dbReference type="EMBL" id="OMO81127.1"/>
    </source>
</evidence>